<dbReference type="GO" id="GO:0005576">
    <property type="term" value="C:extracellular region"/>
    <property type="evidence" value="ECO:0007669"/>
    <property type="project" value="TreeGrafter"/>
</dbReference>
<evidence type="ECO:0000256" key="1">
    <source>
        <dbReference type="SAM" id="MobiDB-lite"/>
    </source>
</evidence>
<sequence>MASRRDELSAYTFARKRTVAAFLRPMGGGSVEDAPRAVRAIMPSLVLGAVAVAGFGAYGMLRPSAPKDWQKANAVIVDKETTTRYVMLGGQLHPVLNMSSARLLLSNGSGVEYIDDSALNSPSVVHGPTVGIPYAPDSLPSATDAGAAKTWAACDRSSADLTVGVDQRLFVLGGSQAGPVSSAHLLPSTAALHVRTPDGATYLVDSSGVYHQLLPDKNDKDGRLLATAAFGVSVGMPQQVGTQWLKAFTEGSPIALPHALLPGFGHLYAGSDLAGNQYRIGDLLKVTDNGTTLHYVLLADGPHRISDFARRLVEAMHGSDSEYDANQFKLLDSNMVAPFAADLDWPTSQVSQANTGVANGPMAACAVYGGTMGQKGPQLGVWLGQDYPVSGAQASGTAGVYVTPGTGLLLQAVSGTAGGGGKVYLLTDTGLRYPLQMNSDGNPGAGASGGSAAGQSGQAGQAGAGAGSGQSDTPAARLGYGQVNPVPVPQGWVQLVPTGPSLTEDAAAQTQGS</sequence>
<dbReference type="InterPro" id="IPR007795">
    <property type="entry name" value="T7SS_EccB"/>
</dbReference>
<feature type="compositionally biased region" description="Gly residues" evidence="1">
    <location>
        <begin position="443"/>
        <end position="452"/>
    </location>
</feature>
<dbReference type="PANTHER" id="PTHR40765:SF2">
    <property type="entry name" value="ESX-2 SECRETION SYSTEM ATPASE ECCB2"/>
    <property type="match status" value="1"/>
</dbReference>
<gene>
    <name evidence="2" type="ORF">SAMN05414137_13721</name>
</gene>
<dbReference type="NCBIfam" id="TIGR03919">
    <property type="entry name" value="T7SS_EccB"/>
    <property type="match status" value="1"/>
</dbReference>
<dbReference type="Proteomes" id="UP000183015">
    <property type="component" value="Unassembled WGS sequence"/>
</dbReference>
<keyword evidence="3" id="KW-1185">Reference proteome</keyword>
<dbReference type="Pfam" id="PF05108">
    <property type="entry name" value="T7SS_ESX1_EccB"/>
    <property type="match status" value="1"/>
</dbReference>
<dbReference type="STRING" id="235985.SAMN05414137_13721"/>
<feature type="region of interest" description="Disordered" evidence="1">
    <location>
        <begin position="436"/>
        <end position="513"/>
    </location>
</feature>
<dbReference type="PANTHER" id="PTHR40765">
    <property type="entry name" value="ESX-2 SECRETION SYSTEM ATPASE ECCB2"/>
    <property type="match status" value="1"/>
</dbReference>
<organism evidence="2 3">
    <name type="scientific">Streptacidiphilus jiangxiensis</name>
    <dbReference type="NCBI Taxonomy" id="235985"/>
    <lineage>
        <taxon>Bacteria</taxon>
        <taxon>Bacillati</taxon>
        <taxon>Actinomycetota</taxon>
        <taxon>Actinomycetes</taxon>
        <taxon>Kitasatosporales</taxon>
        <taxon>Streptomycetaceae</taxon>
        <taxon>Streptacidiphilus</taxon>
    </lineage>
</organism>
<dbReference type="OrthoDB" id="3847604at2"/>
<dbReference type="InterPro" id="IPR044857">
    <property type="entry name" value="T7SS_EccB_R1"/>
</dbReference>
<accession>A0A1H7ZUC7</accession>
<dbReference type="Gene3D" id="3.30.2390.20">
    <property type="entry name" value="Type VII secretion system EccB, repeat 1 domain"/>
    <property type="match status" value="1"/>
</dbReference>
<dbReference type="EMBL" id="FOAZ01000037">
    <property type="protein sequence ID" value="SEM61089.1"/>
    <property type="molecule type" value="Genomic_DNA"/>
</dbReference>
<dbReference type="AlphaFoldDB" id="A0A1H7ZUC7"/>
<dbReference type="RefSeq" id="WP_042460363.1">
    <property type="nucleotide sequence ID" value="NZ_BBPN01000068.1"/>
</dbReference>
<reference evidence="3" key="1">
    <citation type="submission" date="2016-10" db="EMBL/GenBank/DDBJ databases">
        <authorList>
            <person name="Varghese N."/>
        </authorList>
    </citation>
    <scope>NUCLEOTIDE SEQUENCE [LARGE SCALE GENOMIC DNA]</scope>
    <source>
        <strain evidence="3">DSM 45096 / BCRC 16803 / CGMCC 4.1857 / CIP 109030 / JCM 12277 / KCTC 19219 / NBRC 100920 / 33214</strain>
    </source>
</reference>
<proteinExistence type="predicted"/>
<evidence type="ECO:0000313" key="3">
    <source>
        <dbReference type="Proteomes" id="UP000183015"/>
    </source>
</evidence>
<name>A0A1H7ZUC7_STRJI</name>
<evidence type="ECO:0000313" key="2">
    <source>
        <dbReference type="EMBL" id="SEM61089.1"/>
    </source>
</evidence>
<protein>
    <submittedName>
        <fullName evidence="2">Type VII secretion protein EccB</fullName>
    </submittedName>
</protein>
<dbReference type="eggNOG" id="COG3266">
    <property type="taxonomic scope" value="Bacteria"/>
</dbReference>